<name>A0A9P8YBE0_9PEZI</name>
<comment type="caution">
    <text evidence="4">The sequence shown here is derived from an EMBL/GenBank/DDBJ whole genome shotgun (WGS) entry which is preliminary data.</text>
</comment>
<dbReference type="SUPFAM" id="SSF52743">
    <property type="entry name" value="Subtilisin-like"/>
    <property type="match status" value="1"/>
</dbReference>
<reference evidence="4" key="1">
    <citation type="journal article" date="2021" name="Nat. Commun.">
        <title>Genetic determinants of endophytism in the Arabidopsis root mycobiome.</title>
        <authorList>
            <person name="Mesny F."/>
            <person name="Miyauchi S."/>
            <person name="Thiergart T."/>
            <person name="Pickel B."/>
            <person name="Atanasova L."/>
            <person name="Karlsson M."/>
            <person name="Huettel B."/>
            <person name="Barry K.W."/>
            <person name="Haridas S."/>
            <person name="Chen C."/>
            <person name="Bauer D."/>
            <person name="Andreopoulos W."/>
            <person name="Pangilinan J."/>
            <person name="LaButti K."/>
            <person name="Riley R."/>
            <person name="Lipzen A."/>
            <person name="Clum A."/>
            <person name="Drula E."/>
            <person name="Henrissat B."/>
            <person name="Kohler A."/>
            <person name="Grigoriev I.V."/>
            <person name="Martin F.M."/>
            <person name="Hacquard S."/>
        </authorList>
    </citation>
    <scope>NUCLEOTIDE SEQUENCE</scope>
    <source>
        <strain evidence="4">MPI-CAGE-CH-0230</strain>
    </source>
</reference>
<dbReference type="EMBL" id="JAGTJQ010000003">
    <property type="protein sequence ID" value="KAH7034944.1"/>
    <property type="molecule type" value="Genomic_DNA"/>
</dbReference>
<organism evidence="4 5">
    <name type="scientific">Microdochium trichocladiopsis</name>
    <dbReference type="NCBI Taxonomy" id="1682393"/>
    <lineage>
        <taxon>Eukaryota</taxon>
        <taxon>Fungi</taxon>
        <taxon>Dikarya</taxon>
        <taxon>Ascomycota</taxon>
        <taxon>Pezizomycotina</taxon>
        <taxon>Sordariomycetes</taxon>
        <taxon>Xylariomycetidae</taxon>
        <taxon>Xylariales</taxon>
        <taxon>Microdochiaceae</taxon>
        <taxon>Microdochium</taxon>
    </lineage>
</organism>
<dbReference type="Gene3D" id="3.40.50.200">
    <property type="entry name" value="Peptidase S8/S53 domain"/>
    <property type="match status" value="1"/>
</dbReference>
<proteinExistence type="predicted"/>
<protein>
    <recommendedName>
        <fullName evidence="6">Peptidase S8/S53 domain-containing protein</fullName>
    </recommendedName>
</protein>
<dbReference type="InterPro" id="IPR023828">
    <property type="entry name" value="Peptidase_S8_Ser-AS"/>
</dbReference>
<evidence type="ECO:0000313" key="5">
    <source>
        <dbReference type="Proteomes" id="UP000756346"/>
    </source>
</evidence>
<evidence type="ECO:0000256" key="1">
    <source>
        <dbReference type="ARBA" id="ARBA00022670"/>
    </source>
</evidence>
<dbReference type="GO" id="GO:0006508">
    <property type="term" value="P:proteolysis"/>
    <property type="evidence" value="ECO:0007669"/>
    <property type="project" value="UniProtKB-KW"/>
</dbReference>
<dbReference type="GO" id="GO:0004252">
    <property type="term" value="F:serine-type endopeptidase activity"/>
    <property type="evidence" value="ECO:0007669"/>
    <property type="project" value="InterPro"/>
</dbReference>
<dbReference type="CDD" id="cd00306">
    <property type="entry name" value="Peptidases_S8_S53"/>
    <property type="match status" value="1"/>
</dbReference>
<evidence type="ECO:0000256" key="2">
    <source>
        <dbReference type="ARBA" id="ARBA00022801"/>
    </source>
</evidence>
<dbReference type="OrthoDB" id="4748266at2759"/>
<evidence type="ECO:0008006" key="6">
    <source>
        <dbReference type="Google" id="ProtNLM"/>
    </source>
</evidence>
<evidence type="ECO:0000256" key="3">
    <source>
        <dbReference type="ARBA" id="ARBA00022825"/>
    </source>
</evidence>
<dbReference type="Proteomes" id="UP000756346">
    <property type="component" value="Unassembled WGS sequence"/>
</dbReference>
<keyword evidence="5" id="KW-1185">Reference proteome</keyword>
<dbReference type="GeneID" id="70187850"/>
<sequence length="607" mass="68248">MCANLAEVTTTTDPMTPEAFLENAATGAEWMTLAQTNLLDQRFNKLAKGQRRTQYSTQHFDRYRAGWLVATEEEKRAYRNAQLRGQHLRRPGVPLDTAVFRENIQTLTQRGHIDEELQHQALWVQDILSHPLRKYGFPIVCTTDLHEYLSGRLRPLGEGRANVAPAVFVNNFIKSKIFSPFGTFDATARLSPGRLGYWEYSLRAASVYQVSRSPMDHLVDDGARTRFMHRMVRYGGSLEPEEDIVQEHRSELDEQYLVVLDSSLVPLIANDKGALRKEERLEFEIVAWLYDADWDPPSLSFPFPDSPATRTSDDMVVANPTRDSDGYAGRIKISFGYHLYIGIYPYLVQPGFNLKDIWALHRSEDYSDARRGTSQYSPYVTTFAPGGALSIPVKPAGGVNNKIKAFDVSEQEGGSGTSYATPQVAALAAYLRGLPSRFSDELKEPAMVKRLTQILHRRVPVNEIRGKLYDRDKVHPVIWNGHYGKSNCLLENNADPIPAGVCPDFRDTIRETEPPGGLPTFAPDPKIFVVISLISYYSLQIPGGRHAVEPRQGGGGAIYEYWEVFAQDLGKRINICGANVAQQVRLDSSTYPPQFTDFDARGSRCTY</sequence>
<gene>
    <name evidence="4" type="ORF">B0I36DRAFT_360400</name>
</gene>
<keyword evidence="2" id="KW-0378">Hydrolase</keyword>
<evidence type="ECO:0000313" key="4">
    <source>
        <dbReference type="EMBL" id="KAH7034944.1"/>
    </source>
</evidence>
<keyword evidence="1" id="KW-0645">Protease</keyword>
<accession>A0A9P8YBE0</accession>
<keyword evidence="3" id="KW-0720">Serine protease</keyword>
<dbReference type="AlphaFoldDB" id="A0A9P8YBE0"/>
<dbReference type="PROSITE" id="PS00138">
    <property type="entry name" value="SUBTILASE_SER"/>
    <property type="match status" value="1"/>
</dbReference>
<dbReference type="InterPro" id="IPR036852">
    <property type="entry name" value="Peptidase_S8/S53_dom_sf"/>
</dbReference>
<dbReference type="RefSeq" id="XP_046015037.1">
    <property type="nucleotide sequence ID" value="XM_046158304.1"/>
</dbReference>